<reference evidence="4 6" key="1">
    <citation type="submission" date="2016-11" db="EMBL/GenBank/DDBJ databases">
        <authorList>
            <person name="Jaros S."/>
            <person name="Januszkiewicz K."/>
            <person name="Wedrychowicz H."/>
        </authorList>
    </citation>
    <scope>NUCLEOTIDE SEQUENCE [LARGE SCALE GENOMIC DNA]</scope>
    <source>
        <strain evidence="4 6">DSM 784</strain>
    </source>
</reference>
<dbReference type="GO" id="GO:0016989">
    <property type="term" value="F:sigma factor antagonist activity"/>
    <property type="evidence" value="ECO:0007669"/>
    <property type="project" value="TreeGrafter"/>
</dbReference>
<feature type="transmembrane region" description="Helical" evidence="1">
    <location>
        <begin position="88"/>
        <end position="108"/>
    </location>
</feature>
<reference evidence="5 7" key="2">
    <citation type="submission" date="2023-11" db="EMBL/GenBank/DDBJ databases">
        <title>MicrobeMod: A computational toolkit for identifying prokaryotic methylation and restriction-modification with nanopore sequencing.</title>
        <authorList>
            <person name="Crits-Christoph A."/>
            <person name="Kang S.C."/>
            <person name="Lee H."/>
            <person name="Ostrov N."/>
        </authorList>
    </citation>
    <scope>NUCLEOTIDE SEQUENCE [LARGE SCALE GENOMIC DNA]</scope>
    <source>
        <strain evidence="5 7">ATCC 23090</strain>
    </source>
</reference>
<dbReference type="RefSeq" id="WP_072362918.1">
    <property type="nucleotide sequence ID" value="NZ_CP139972.1"/>
</dbReference>
<dbReference type="AlphaFoldDB" id="A0A1K1RK25"/>
<dbReference type="FunFam" id="2.60.120.1440:FF:000001">
    <property type="entry name" value="Putative anti-sigma factor"/>
    <property type="match status" value="1"/>
</dbReference>
<protein>
    <submittedName>
        <fullName evidence="4">FecR family protein</fullName>
    </submittedName>
</protein>
<name>A0A1K1RK25_9BACT</name>
<evidence type="ECO:0000259" key="3">
    <source>
        <dbReference type="Pfam" id="PF16344"/>
    </source>
</evidence>
<feature type="domain" description="FecR protein" evidence="2">
    <location>
        <begin position="183"/>
        <end position="278"/>
    </location>
</feature>
<sequence length="389" mass="43050">MDQLNRLEELFNRCMNEQATEAEVAELSYLMQQPENEGKARQLIAQAHDKVPEMELPVSTIAAITTAIFQAQETKPLVVRMEKRPFRWIRYAAAVVIILAAARGGFLWKSYKSKPLAHTQTVHDIMPGGDKALLTLADGSTIVLDSMGNKQIAQQGGTSIVKAAGGKLTYNAANNSNKVLYNKISTPRGGQFQVTLPDGTQVWLNALSSLRFPTIFNGNNRTVELTGEAYFEVQKDAAKPFLVKVGAMQIDVLGTSFDVMAYPDEKQIQTTLIEGLVKVSADGQAKVLQPGQQLQLQKDGKLDLLNTADIESAIAWKNGYFKFNQADLQTVMRQLARWYDVEVNFEGPIPDFRFVGELKRTAGLSTNLKILSYSQVNFKMEGNTITVTP</sequence>
<dbReference type="InterPro" id="IPR032508">
    <property type="entry name" value="FecR_C"/>
</dbReference>
<keyword evidence="1" id="KW-0472">Membrane</keyword>
<accession>A0A1K1RK25</accession>
<dbReference type="InterPro" id="IPR012373">
    <property type="entry name" value="Ferrdict_sens_TM"/>
</dbReference>
<keyword evidence="1" id="KW-0812">Transmembrane</keyword>
<proteinExistence type="predicted"/>
<evidence type="ECO:0000313" key="7">
    <source>
        <dbReference type="Proteomes" id="UP001326715"/>
    </source>
</evidence>
<keyword evidence="7" id="KW-1185">Reference proteome</keyword>
<evidence type="ECO:0000313" key="4">
    <source>
        <dbReference type="EMBL" id="SFW72424.1"/>
    </source>
</evidence>
<evidence type="ECO:0000313" key="6">
    <source>
        <dbReference type="Proteomes" id="UP000183788"/>
    </source>
</evidence>
<dbReference type="Proteomes" id="UP000183788">
    <property type="component" value="Unassembled WGS sequence"/>
</dbReference>
<keyword evidence="1" id="KW-1133">Transmembrane helix</keyword>
<dbReference type="Gene3D" id="2.60.120.1440">
    <property type="match status" value="1"/>
</dbReference>
<dbReference type="Pfam" id="PF16344">
    <property type="entry name" value="FecR_C"/>
    <property type="match status" value="1"/>
</dbReference>
<dbReference type="OrthoDB" id="622631at2"/>
<dbReference type="Proteomes" id="UP001326715">
    <property type="component" value="Chromosome"/>
</dbReference>
<dbReference type="InterPro" id="IPR006860">
    <property type="entry name" value="FecR"/>
</dbReference>
<evidence type="ECO:0000256" key="1">
    <source>
        <dbReference type="SAM" id="Phobius"/>
    </source>
</evidence>
<dbReference type="EMBL" id="CP140154">
    <property type="protein sequence ID" value="WQG87103.1"/>
    <property type="molecule type" value="Genomic_DNA"/>
</dbReference>
<dbReference type="STRING" id="1004.SAMN05661012_03930"/>
<gene>
    <name evidence="4" type="ORF">SAMN05661012_03930</name>
    <name evidence="5" type="ORF">SR876_19475</name>
</gene>
<dbReference type="EMBL" id="FPIZ01000012">
    <property type="protein sequence ID" value="SFW72424.1"/>
    <property type="molecule type" value="Genomic_DNA"/>
</dbReference>
<dbReference type="PANTHER" id="PTHR30273">
    <property type="entry name" value="PERIPLASMIC SIGNAL SENSOR AND SIGMA FACTOR ACTIVATOR FECR-RELATED"/>
    <property type="match status" value="1"/>
</dbReference>
<organism evidence="4 6">
    <name type="scientific">Chitinophaga sancti</name>
    <dbReference type="NCBI Taxonomy" id="1004"/>
    <lineage>
        <taxon>Bacteria</taxon>
        <taxon>Pseudomonadati</taxon>
        <taxon>Bacteroidota</taxon>
        <taxon>Chitinophagia</taxon>
        <taxon>Chitinophagales</taxon>
        <taxon>Chitinophagaceae</taxon>
        <taxon>Chitinophaga</taxon>
    </lineage>
</organism>
<dbReference type="PANTHER" id="PTHR30273:SF2">
    <property type="entry name" value="PROTEIN FECR"/>
    <property type="match status" value="1"/>
</dbReference>
<evidence type="ECO:0000313" key="5">
    <source>
        <dbReference type="EMBL" id="WQG87103.1"/>
    </source>
</evidence>
<feature type="domain" description="Protein FecR C-terminal" evidence="3">
    <location>
        <begin position="320"/>
        <end position="387"/>
    </location>
</feature>
<dbReference type="Pfam" id="PF04773">
    <property type="entry name" value="FecR"/>
    <property type="match status" value="1"/>
</dbReference>
<dbReference type="Gene3D" id="3.55.50.30">
    <property type="match status" value="1"/>
</dbReference>
<evidence type="ECO:0000259" key="2">
    <source>
        <dbReference type="Pfam" id="PF04773"/>
    </source>
</evidence>